<evidence type="ECO:0000313" key="3">
    <source>
        <dbReference type="EMBL" id="ACZ95756.1"/>
    </source>
</evidence>
<dbReference type="GO" id="GO:0000287">
    <property type="term" value="F:magnesium ion binding"/>
    <property type="evidence" value="ECO:0007669"/>
    <property type="project" value="InterPro"/>
</dbReference>
<accession>E7BJJ6</accession>
<proteinExistence type="predicted"/>
<feature type="non-terminal residue" evidence="3">
    <location>
        <position position="1"/>
    </location>
</feature>
<evidence type="ECO:0000259" key="2">
    <source>
        <dbReference type="Pfam" id="PF00016"/>
    </source>
</evidence>
<dbReference type="AlphaFoldDB" id="E7BJJ6"/>
<dbReference type="EMBL" id="GQ184697">
    <property type="protein sequence ID" value="ACZ95756.1"/>
    <property type="molecule type" value="Genomic_DNA"/>
</dbReference>
<evidence type="ECO:0000256" key="1">
    <source>
        <dbReference type="SAM" id="MobiDB-lite"/>
    </source>
</evidence>
<feature type="region of interest" description="Disordered" evidence="1">
    <location>
        <begin position="1"/>
        <end position="40"/>
    </location>
</feature>
<dbReference type="Gene3D" id="3.20.20.110">
    <property type="entry name" value="Ribulose bisphosphate carboxylase, large subunit, C-terminal domain"/>
    <property type="match status" value="1"/>
</dbReference>
<protein>
    <submittedName>
        <fullName evidence="3">Ribulose-1,5-bisphosphate carboxylase/oxygenase large subunit</fullName>
    </submittedName>
</protein>
<reference evidence="3" key="1">
    <citation type="submission" date="2009-05" db="EMBL/GenBank/DDBJ databases">
        <title>Phylogenetic diversity of ribulose 1,5-biphosphate carboxylase/oxygenase genes from microbial communities in tropical, sub-oxic, deltaic mobile sediments.</title>
        <authorList>
            <person name="Madrid V."/>
            <person name="Aller J."/>
            <person name="Aller R."/>
            <person name="Teske A."/>
            <person name="Chistoserdov A."/>
        </authorList>
    </citation>
    <scope>NUCLEOTIDE SEQUENCE</scope>
</reference>
<gene>
    <name evidence="3" type="primary">cbbM</name>
</gene>
<dbReference type="GO" id="GO:0016984">
    <property type="term" value="F:ribulose-bisphosphate carboxylase activity"/>
    <property type="evidence" value="ECO:0007669"/>
    <property type="project" value="InterPro"/>
</dbReference>
<name>E7BJJ6_9ZZZZ</name>
<dbReference type="InterPro" id="IPR000685">
    <property type="entry name" value="RuBisCO_lsu_C"/>
</dbReference>
<dbReference type="InterPro" id="IPR036376">
    <property type="entry name" value="RuBisCO_lsu_C_sf"/>
</dbReference>
<feature type="domain" description="Ribulose bisphosphate carboxylase large subunit C-terminal" evidence="2">
    <location>
        <begin position="41"/>
        <end position="105"/>
    </location>
</feature>
<feature type="compositionally biased region" description="Basic and acidic residues" evidence="1">
    <location>
        <begin position="13"/>
        <end position="37"/>
    </location>
</feature>
<sequence>RRAPGQPAVLPDEGGHPDGGRRHEARPGRDWRAETDSRPTVTADDFHEMCARADFVLETFGEDAPLRGACWSDGYDGGPGMVTTARRNYPDQYLHYHRAGHGAVTI</sequence>
<feature type="non-terminal residue" evidence="3">
    <location>
        <position position="106"/>
    </location>
</feature>
<dbReference type="Pfam" id="PF00016">
    <property type="entry name" value="RuBisCO_large"/>
    <property type="match status" value="1"/>
</dbReference>
<organism evidence="3">
    <name type="scientific">uncultured microorganism</name>
    <dbReference type="NCBI Taxonomy" id="358574"/>
    <lineage>
        <taxon>unclassified sequences</taxon>
        <taxon>environmental samples</taxon>
    </lineage>
</organism>
<dbReference type="SUPFAM" id="SSF51649">
    <property type="entry name" value="RuBisCo, C-terminal domain"/>
    <property type="match status" value="1"/>
</dbReference>